<dbReference type="OrthoDB" id="69989at2759"/>
<dbReference type="GO" id="GO:0004222">
    <property type="term" value="F:metalloendopeptidase activity"/>
    <property type="evidence" value="ECO:0007669"/>
    <property type="project" value="InterPro"/>
</dbReference>
<evidence type="ECO:0000313" key="2">
    <source>
        <dbReference type="EnsemblMetazoa" id="XP_031781838"/>
    </source>
</evidence>
<organism evidence="2 3">
    <name type="scientific">Nasonia vitripennis</name>
    <name type="common">Parasitic wasp</name>
    <dbReference type="NCBI Taxonomy" id="7425"/>
    <lineage>
        <taxon>Eukaryota</taxon>
        <taxon>Metazoa</taxon>
        <taxon>Ecdysozoa</taxon>
        <taxon>Arthropoda</taxon>
        <taxon>Hexapoda</taxon>
        <taxon>Insecta</taxon>
        <taxon>Pterygota</taxon>
        <taxon>Neoptera</taxon>
        <taxon>Endopterygota</taxon>
        <taxon>Hymenoptera</taxon>
        <taxon>Apocrita</taxon>
        <taxon>Proctotrupomorpha</taxon>
        <taxon>Chalcidoidea</taxon>
        <taxon>Pteromalidae</taxon>
        <taxon>Pteromalinae</taxon>
        <taxon>Nasonia</taxon>
    </lineage>
</organism>
<accession>A0A7M7Q558</accession>
<keyword evidence="1" id="KW-0812">Transmembrane</keyword>
<sequence length="168" mass="19372">MPYLVSPRLHARPESRKKQRWISHSSAKLMYAPTLSDSVKKILSGNPIIIRIKWFTTALNRSLMRWGMSCSKFWSLWYNVGMVSTILLFPISIVVILKVTLNIWLHNSASPNEKKEQVLELMVPGVDIPYNEMGYYVLSLILCSAVHEMGRAMAAVREDIMNTIYYYT</sequence>
<dbReference type="InParanoid" id="A0A7M7Q558"/>
<dbReference type="GO" id="GO:0016020">
    <property type="term" value="C:membrane"/>
    <property type="evidence" value="ECO:0007669"/>
    <property type="project" value="InterPro"/>
</dbReference>
<dbReference type="GeneID" id="116416726"/>
<evidence type="ECO:0000313" key="3">
    <source>
        <dbReference type="Proteomes" id="UP000002358"/>
    </source>
</evidence>
<dbReference type="PANTHER" id="PTHR13325:SF3">
    <property type="entry name" value="MEMBRANE-BOUND TRANSCRIPTION FACTOR SITE-2 PROTEASE"/>
    <property type="match status" value="1"/>
</dbReference>
<proteinExistence type="predicted"/>
<name>A0A7M7Q558_NASVI</name>
<keyword evidence="3" id="KW-1185">Reference proteome</keyword>
<feature type="transmembrane region" description="Helical" evidence="1">
    <location>
        <begin position="76"/>
        <end position="97"/>
    </location>
</feature>
<protein>
    <submittedName>
        <fullName evidence="2">Uncharacterized protein</fullName>
    </submittedName>
</protein>
<dbReference type="Proteomes" id="UP000002358">
    <property type="component" value="Unassembled WGS sequence"/>
</dbReference>
<dbReference type="KEGG" id="nvi:116416726"/>
<dbReference type="InterPro" id="IPR001193">
    <property type="entry name" value="MBTPS2"/>
</dbReference>
<dbReference type="RefSeq" id="XP_031781838.1">
    <property type="nucleotide sequence ID" value="XM_031925978.1"/>
</dbReference>
<dbReference type="EnsemblMetazoa" id="XM_031925978">
    <property type="protein sequence ID" value="XP_031781838"/>
    <property type="gene ID" value="LOC116416726"/>
</dbReference>
<dbReference type="GO" id="GO:0031293">
    <property type="term" value="P:membrane protein intracellular domain proteolysis"/>
    <property type="evidence" value="ECO:0007669"/>
    <property type="project" value="TreeGrafter"/>
</dbReference>
<dbReference type="PANTHER" id="PTHR13325">
    <property type="entry name" value="PROTEASE M50 MEMBRANE-BOUND TRANSCRIPTION FACTOR SITE 2 PROTEASE"/>
    <property type="match status" value="1"/>
</dbReference>
<dbReference type="GO" id="GO:1905897">
    <property type="term" value="P:regulation of response to endoplasmic reticulum stress"/>
    <property type="evidence" value="ECO:0007669"/>
    <property type="project" value="TreeGrafter"/>
</dbReference>
<reference evidence="2" key="1">
    <citation type="submission" date="2021-01" db="UniProtKB">
        <authorList>
            <consortium name="EnsemblMetazoa"/>
        </authorList>
    </citation>
    <scope>IDENTIFICATION</scope>
</reference>
<dbReference type="AlphaFoldDB" id="A0A7M7Q558"/>
<evidence type="ECO:0000256" key="1">
    <source>
        <dbReference type="SAM" id="Phobius"/>
    </source>
</evidence>
<keyword evidence="1" id="KW-0472">Membrane</keyword>
<keyword evidence="1" id="KW-1133">Transmembrane helix</keyword>
<dbReference type="GO" id="GO:0005737">
    <property type="term" value="C:cytoplasm"/>
    <property type="evidence" value="ECO:0007669"/>
    <property type="project" value="TreeGrafter"/>
</dbReference>